<feature type="domain" description="Protein kinase" evidence="2">
    <location>
        <begin position="1"/>
        <end position="254"/>
    </location>
</feature>
<dbReference type="EMBL" id="BTSY01000002">
    <property type="protein sequence ID" value="GMT16175.1"/>
    <property type="molecule type" value="Genomic_DNA"/>
</dbReference>
<dbReference type="SMART" id="SM00220">
    <property type="entry name" value="S_TKc"/>
    <property type="match status" value="1"/>
</dbReference>
<comment type="caution">
    <text evidence="3">The sequence shown here is derived from an EMBL/GenBank/DDBJ whole genome shotgun (WGS) entry which is preliminary data.</text>
</comment>
<proteinExistence type="predicted"/>
<evidence type="ECO:0000256" key="1">
    <source>
        <dbReference type="SAM" id="MobiDB-lite"/>
    </source>
</evidence>
<dbReference type="SUPFAM" id="SSF56112">
    <property type="entry name" value="Protein kinase-like (PK-like)"/>
    <property type="match status" value="1"/>
</dbReference>
<dbReference type="PROSITE" id="PS50011">
    <property type="entry name" value="PROTEIN_KINASE_DOM"/>
    <property type="match status" value="1"/>
</dbReference>
<evidence type="ECO:0000313" key="3">
    <source>
        <dbReference type="EMBL" id="GMT16175.1"/>
    </source>
</evidence>
<sequence length="435" mass="48882">VYEVIRCRDGKRLAMKCETVTVRKNVLIMDCKVLKATAALESKHFARPIDRGRLTGRFTYLIMKLLGKNLWDLRVERAEFRFTLNTALKAAEQSLVAIENLHRAGFLHRDIKAGNFAIGKKEEEEGHVIFLLDFGLCRQFAVKDKDIRLPRDMAPFRGTTRYAPLAAMKSQEQSRKDDLEGWLYMILEWTSGELPWSHLGRECKDQVLKMKVDCRDSNILRNKLFANCPKKHYEKIMEYIDSLQYVDVPDYKFVHFVITSMYKAYRIEAAHAVDWDPSNNYTGPYEVPGDGCPEKKKEGGTSVGTGGTDNLSNESIKSGKCFNNSSKISKSKMKGPNKKQIGGSKRKKGSAAVQSHSKMEQIEARPEADHNNMRDESTKIGKKKRGVDDSAKKSKTRTVKTEKSEGPGGARSDNPAGAGGEDENDITGVTGQSTK</sequence>
<dbReference type="InterPro" id="IPR011009">
    <property type="entry name" value="Kinase-like_dom_sf"/>
</dbReference>
<feature type="non-terminal residue" evidence="3">
    <location>
        <position position="1"/>
    </location>
</feature>
<dbReference type="GO" id="GO:0005524">
    <property type="term" value="F:ATP binding"/>
    <property type="evidence" value="ECO:0007669"/>
    <property type="project" value="InterPro"/>
</dbReference>
<dbReference type="InterPro" id="IPR050235">
    <property type="entry name" value="CK1_Ser-Thr_kinase"/>
</dbReference>
<organism evidence="3 4">
    <name type="scientific">Pristionchus fissidentatus</name>
    <dbReference type="NCBI Taxonomy" id="1538716"/>
    <lineage>
        <taxon>Eukaryota</taxon>
        <taxon>Metazoa</taxon>
        <taxon>Ecdysozoa</taxon>
        <taxon>Nematoda</taxon>
        <taxon>Chromadorea</taxon>
        <taxon>Rhabditida</taxon>
        <taxon>Rhabditina</taxon>
        <taxon>Diplogasteromorpha</taxon>
        <taxon>Diplogasteroidea</taxon>
        <taxon>Neodiplogasteridae</taxon>
        <taxon>Pristionchus</taxon>
    </lineage>
</organism>
<gene>
    <name evidence="3" type="ORF">PFISCL1PPCAC_7472</name>
</gene>
<dbReference type="Gene3D" id="1.10.510.10">
    <property type="entry name" value="Transferase(Phosphotransferase) domain 1"/>
    <property type="match status" value="1"/>
</dbReference>
<feature type="region of interest" description="Disordered" evidence="1">
    <location>
        <begin position="286"/>
        <end position="435"/>
    </location>
</feature>
<dbReference type="AlphaFoldDB" id="A0AAV5V971"/>
<dbReference type="Pfam" id="PF00069">
    <property type="entry name" value="Pkinase"/>
    <property type="match status" value="1"/>
</dbReference>
<dbReference type="GO" id="GO:0004672">
    <property type="term" value="F:protein kinase activity"/>
    <property type="evidence" value="ECO:0007669"/>
    <property type="project" value="InterPro"/>
</dbReference>
<name>A0AAV5V971_9BILA</name>
<keyword evidence="4" id="KW-1185">Reference proteome</keyword>
<feature type="compositionally biased region" description="Basic and acidic residues" evidence="1">
    <location>
        <begin position="357"/>
        <end position="379"/>
    </location>
</feature>
<reference evidence="3" key="1">
    <citation type="submission" date="2023-10" db="EMBL/GenBank/DDBJ databases">
        <title>Genome assembly of Pristionchus species.</title>
        <authorList>
            <person name="Yoshida K."/>
            <person name="Sommer R.J."/>
        </authorList>
    </citation>
    <scope>NUCLEOTIDE SEQUENCE</scope>
    <source>
        <strain evidence="3">RS5133</strain>
    </source>
</reference>
<evidence type="ECO:0000259" key="2">
    <source>
        <dbReference type="PROSITE" id="PS50011"/>
    </source>
</evidence>
<dbReference type="InterPro" id="IPR000719">
    <property type="entry name" value="Prot_kinase_dom"/>
</dbReference>
<evidence type="ECO:0000313" key="4">
    <source>
        <dbReference type="Proteomes" id="UP001432322"/>
    </source>
</evidence>
<feature type="compositionally biased region" description="Polar residues" evidence="1">
    <location>
        <begin position="308"/>
        <end position="324"/>
    </location>
</feature>
<dbReference type="Proteomes" id="UP001432322">
    <property type="component" value="Unassembled WGS sequence"/>
</dbReference>
<protein>
    <recommendedName>
        <fullName evidence="2">Protein kinase domain-containing protein</fullName>
    </recommendedName>
</protein>
<dbReference type="PANTHER" id="PTHR11909">
    <property type="entry name" value="CASEIN KINASE-RELATED"/>
    <property type="match status" value="1"/>
</dbReference>
<accession>A0AAV5V971</accession>